<protein>
    <submittedName>
        <fullName evidence="1">RteC domain-containing protein</fullName>
    </submittedName>
</protein>
<keyword evidence="2" id="KW-1185">Reference proteome</keyword>
<accession>A0ABR7X5L3</accession>
<dbReference type="InterPro" id="IPR018534">
    <property type="entry name" value="Tet_reg_excision_RteC"/>
</dbReference>
<evidence type="ECO:0000313" key="2">
    <source>
        <dbReference type="Proteomes" id="UP000618754"/>
    </source>
</evidence>
<evidence type="ECO:0000313" key="1">
    <source>
        <dbReference type="EMBL" id="MBD1385878.1"/>
    </source>
</evidence>
<reference evidence="1 2" key="1">
    <citation type="submission" date="2020-09" db="EMBL/GenBank/DDBJ databases">
        <title>Novel species of Mucilaginibacter isolated from a glacier on the Tibetan Plateau.</title>
        <authorList>
            <person name="Liu Q."/>
            <person name="Xin Y.-H."/>
        </authorList>
    </citation>
    <scope>NUCLEOTIDE SEQUENCE [LARGE SCALE GENOMIC DNA]</scope>
    <source>
        <strain evidence="1 2">CGMCC 1.13878</strain>
    </source>
</reference>
<gene>
    <name evidence="1" type="ORF">IDJ75_11355</name>
</gene>
<dbReference type="EMBL" id="JACWMW010000002">
    <property type="protein sequence ID" value="MBD1385878.1"/>
    <property type="molecule type" value="Genomic_DNA"/>
</dbReference>
<comment type="caution">
    <text evidence="1">The sequence shown here is derived from an EMBL/GenBank/DDBJ whole genome shotgun (WGS) entry which is preliminary data.</text>
</comment>
<proteinExistence type="predicted"/>
<dbReference type="Pfam" id="PF09357">
    <property type="entry name" value="RteC"/>
    <property type="match status" value="1"/>
</dbReference>
<sequence>MKTELSKIRSELEDALLYDDTFTSSAGKLNEATALIREALFKIKSNISEDGFESQNDEIEFFKLFKPAILALKIGLIYRYNLKLNEPVGTSETILKYYESEIKSIQSFFRINSFHYQYYKNNLTNMDTDYFLRNAGPLDLPTEDINDLDPNFSTPMSLLFAKFKGYESIQQFSLNQIALACAEPTKKTPGDSLKWTGDSINVVELAYGLYLTGQLNNGNASLNQIVRWLEENLQVKIGVVQRRFTEIGRRKRLSQTKYIDQMKENIQEKIDQGNS</sequence>
<dbReference type="Proteomes" id="UP000618754">
    <property type="component" value="Unassembled WGS sequence"/>
</dbReference>
<name>A0ABR7X5L3_9SPHI</name>
<dbReference type="RefSeq" id="WP_191175729.1">
    <property type="nucleotide sequence ID" value="NZ_JACWMW010000002.1"/>
</dbReference>
<organism evidence="1 2">
    <name type="scientific">Mucilaginibacter rigui</name>
    <dbReference type="NCBI Taxonomy" id="534635"/>
    <lineage>
        <taxon>Bacteria</taxon>
        <taxon>Pseudomonadati</taxon>
        <taxon>Bacteroidota</taxon>
        <taxon>Sphingobacteriia</taxon>
        <taxon>Sphingobacteriales</taxon>
        <taxon>Sphingobacteriaceae</taxon>
        <taxon>Mucilaginibacter</taxon>
    </lineage>
</organism>